<sequence>MKLHHKPGNKLVLLACLLGALCIVSCTTIAEAVTCESFTDPQSCNGQITDAGPCGFTEGRCINVNVNVGDLEGGDMMFPTSTDFPMGPDNTMPEDLGTAWFGNDGATGEGLDQAWFGNPDLMDIMDDKAEDGKPKMKKEKVKLLLDAFKVLRKSVHCTSDDPDSAGCKLRALKDIPMPKLHKVRDFTKSTEGHDGILFGETPEDSGFAPLPDFKSELKVQSCDSNHITGTQRQRLEDKGFTKCVFLSLEQDVFLVTGTAAYPDAYLLQAANILANLLDRDQDGKADDPNVAQILKLPDGPIIQGGANQQEEQKGDELEGNGGFGYAYSAQTWKVQDSYSDDDDNGLAARSVLLEEVFHMWSTALGMAYPNEFGQDDFQSTMCAEMASQSCVTWKHPENICPDGFPAAQPAQVPLQGTCETADCDCTEWFHQVALLHAGMEPAWRGFSEGFEDNMKTALGKAFGDLMADPKYHQLTKPLSFSYETSEIIEFDTLAHFEP</sequence>
<dbReference type="AlphaFoldDB" id="A0AAX4PD77"/>
<feature type="chain" id="PRO_5044027943" evidence="1">
    <location>
        <begin position="33"/>
        <end position="498"/>
    </location>
</feature>
<evidence type="ECO:0000313" key="3">
    <source>
        <dbReference type="Proteomes" id="UP001472866"/>
    </source>
</evidence>
<feature type="signal peptide" evidence="1">
    <location>
        <begin position="1"/>
        <end position="32"/>
    </location>
</feature>
<dbReference type="Proteomes" id="UP001472866">
    <property type="component" value="Chromosome 08"/>
</dbReference>
<reference evidence="2 3" key="1">
    <citation type="submission" date="2024-03" db="EMBL/GenBank/DDBJ databases">
        <title>Complete genome sequence of the green alga Chloropicon roscoffensis RCC1871.</title>
        <authorList>
            <person name="Lemieux C."/>
            <person name="Pombert J.-F."/>
            <person name="Otis C."/>
            <person name="Turmel M."/>
        </authorList>
    </citation>
    <scope>NUCLEOTIDE SEQUENCE [LARGE SCALE GENOMIC DNA]</scope>
    <source>
        <strain evidence="2 3">RCC1871</strain>
    </source>
</reference>
<gene>
    <name evidence="2" type="ORF">HKI87_08g51240</name>
</gene>
<accession>A0AAX4PD77</accession>
<protein>
    <submittedName>
        <fullName evidence="2">Uncharacterized protein</fullName>
    </submittedName>
</protein>
<evidence type="ECO:0000313" key="2">
    <source>
        <dbReference type="EMBL" id="WZN63575.1"/>
    </source>
</evidence>
<proteinExistence type="predicted"/>
<evidence type="ECO:0000256" key="1">
    <source>
        <dbReference type="SAM" id="SignalP"/>
    </source>
</evidence>
<keyword evidence="3" id="KW-1185">Reference proteome</keyword>
<dbReference type="EMBL" id="CP151508">
    <property type="protein sequence ID" value="WZN63575.1"/>
    <property type="molecule type" value="Genomic_DNA"/>
</dbReference>
<organism evidence="2 3">
    <name type="scientific">Chloropicon roscoffensis</name>
    <dbReference type="NCBI Taxonomy" id="1461544"/>
    <lineage>
        <taxon>Eukaryota</taxon>
        <taxon>Viridiplantae</taxon>
        <taxon>Chlorophyta</taxon>
        <taxon>Chloropicophyceae</taxon>
        <taxon>Chloropicales</taxon>
        <taxon>Chloropicaceae</taxon>
        <taxon>Chloropicon</taxon>
    </lineage>
</organism>
<keyword evidence="1" id="KW-0732">Signal</keyword>
<name>A0AAX4PD77_9CHLO</name>